<evidence type="ECO:0000256" key="1">
    <source>
        <dbReference type="SAM" id="SignalP"/>
    </source>
</evidence>
<dbReference type="InterPro" id="IPR002909">
    <property type="entry name" value="IPT_dom"/>
</dbReference>
<gene>
    <name evidence="3" type="ORF">LV85_03498</name>
</gene>
<feature type="domain" description="IPT/TIG" evidence="2">
    <location>
        <begin position="231"/>
        <end position="302"/>
    </location>
</feature>
<evidence type="ECO:0000259" key="2">
    <source>
        <dbReference type="Pfam" id="PF01833"/>
    </source>
</evidence>
<comment type="caution">
    <text evidence="3">The sequence shown here is derived from an EMBL/GenBank/DDBJ whole genome shotgun (WGS) entry which is preliminary data.</text>
</comment>
<dbReference type="AlphaFoldDB" id="A0A2W7QJN9"/>
<sequence length="330" mass="37262">MKYLHLLYLALGSILLVACQNDEGFTPRSYPFILTNGVNLIDETGATFDFEIKDWGIGQITSYGIEFLETELADNKYSEGEYYLREIKGKPEGAQVSVKISSDLIDNTEYIAYPFVKTVSSKITGKSIRFRAKGSSNPQILKVTKSTLGLNMSFTITGKDFSSKKEWNQVLVSGTEKYFSYKVSYASTDSLVVGVYPITYWEGSIAEKFDLNVQTHGLTANLPSHFNIEYPRILSISTLEVVPGDEITITTNLENDSQFMYLTVNNIDGWNVNYLTILLEKIENNKYRCIMPEFPAGNYRIGLYSGYEIDETAAGLFHIYFEDNLEVLSK</sequence>
<accession>A0A2W7QJN9</accession>
<reference evidence="3 4" key="1">
    <citation type="submission" date="2018-06" db="EMBL/GenBank/DDBJ databases">
        <title>Genomic Encyclopedia of Archaeal and Bacterial Type Strains, Phase II (KMG-II): from individual species to whole genera.</title>
        <authorList>
            <person name="Goeker M."/>
        </authorList>
    </citation>
    <scope>NUCLEOTIDE SEQUENCE [LARGE SCALE GENOMIC DNA]</scope>
    <source>
        <strain evidence="3 4">DSM 19830</strain>
    </source>
</reference>
<evidence type="ECO:0000313" key="4">
    <source>
        <dbReference type="Proteomes" id="UP000248882"/>
    </source>
</evidence>
<protein>
    <recommendedName>
        <fullName evidence="2">IPT/TIG domain-containing protein</fullName>
    </recommendedName>
</protein>
<keyword evidence="4" id="KW-1185">Reference proteome</keyword>
<dbReference type="OrthoDB" id="813648at2"/>
<proteinExistence type="predicted"/>
<feature type="signal peptide" evidence="1">
    <location>
        <begin position="1"/>
        <end position="18"/>
    </location>
</feature>
<feature type="chain" id="PRO_5016127371" description="IPT/TIG domain-containing protein" evidence="1">
    <location>
        <begin position="19"/>
        <end position="330"/>
    </location>
</feature>
<dbReference type="EMBL" id="QKZT01000018">
    <property type="protein sequence ID" value="PZX48684.1"/>
    <property type="molecule type" value="Genomic_DNA"/>
</dbReference>
<organism evidence="3 4">
    <name type="scientific">Algoriphagus chordae</name>
    <dbReference type="NCBI Taxonomy" id="237019"/>
    <lineage>
        <taxon>Bacteria</taxon>
        <taxon>Pseudomonadati</taxon>
        <taxon>Bacteroidota</taxon>
        <taxon>Cytophagia</taxon>
        <taxon>Cytophagales</taxon>
        <taxon>Cyclobacteriaceae</taxon>
        <taxon>Algoriphagus</taxon>
    </lineage>
</organism>
<dbReference type="Proteomes" id="UP000248882">
    <property type="component" value="Unassembled WGS sequence"/>
</dbReference>
<dbReference type="RefSeq" id="WP_111321773.1">
    <property type="nucleotide sequence ID" value="NZ_QKZT01000018.1"/>
</dbReference>
<dbReference type="PROSITE" id="PS51257">
    <property type="entry name" value="PROKAR_LIPOPROTEIN"/>
    <property type="match status" value="1"/>
</dbReference>
<evidence type="ECO:0000313" key="3">
    <source>
        <dbReference type="EMBL" id="PZX48684.1"/>
    </source>
</evidence>
<dbReference type="Pfam" id="PF01833">
    <property type="entry name" value="TIG"/>
    <property type="match status" value="1"/>
</dbReference>
<keyword evidence="1" id="KW-0732">Signal</keyword>
<name>A0A2W7QJN9_9BACT</name>